<gene>
    <name evidence="4" type="ORF">GCM10007391_20030</name>
</gene>
<reference evidence="4" key="1">
    <citation type="journal article" date="2014" name="Int. J. Syst. Evol. Microbiol.">
        <title>Complete genome sequence of Corynebacterium casei LMG S-19264T (=DSM 44701T), isolated from a smear-ripened cheese.</title>
        <authorList>
            <consortium name="US DOE Joint Genome Institute (JGI-PGF)"/>
            <person name="Walter F."/>
            <person name="Albersmeier A."/>
            <person name="Kalinowski J."/>
            <person name="Ruckert C."/>
        </authorList>
    </citation>
    <scope>NUCLEOTIDE SEQUENCE</scope>
    <source>
        <strain evidence="4">KCTC 22164</strain>
    </source>
</reference>
<keyword evidence="1" id="KW-0949">S-adenosyl-L-methionine</keyword>
<organism evidence="4 5">
    <name type="scientific">Alteromonas halophila</name>
    <dbReference type="NCBI Taxonomy" id="516698"/>
    <lineage>
        <taxon>Bacteria</taxon>
        <taxon>Pseudomonadati</taxon>
        <taxon>Pseudomonadota</taxon>
        <taxon>Gammaproteobacteria</taxon>
        <taxon>Alteromonadales</taxon>
        <taxon>Alteromonadaceae</taxon>
        <taxon>Alteromonas/Salinimonas group</taxon>
        <taxon>Alteromonas</taxon>
    </lineage>
</organism>
<comment type="similarity">
    <text evidence="2">Belongs to the tRNA methyltransferase O family.</text>
</comment>
<dbReference type="CDD" id="cd09281">
    <property type="entry name" value="UPF0066"/>
    <property type="match status" value="1"/>
</dbReference>
<dbReference type="Pfam" id="PF18389">
    <property type="entry name" value="TrmO_C"/>
    <property type="match status" value="1"/>
</dbReference>
<dbReference type="Gene3D" id="3.30.2310.10">
    <property type="entry name" value="YaeB-like"/>
    <property type="match status" value="1"/>
</dbReference>
<dbReference type="PROSITE" id="PS51668">
    <property type="entry name" value="TSAA_2"/>
    <property type="match status" value="1"/>
</dbReference>
<sequence length="239" mass="26788">MRQASVSFDPIGTITTPYRQKFAIPRQPNLVDARGQITLREDIHAPAVFKGLDNFSHLWLLFVFHQTQARGWKPAVKMPRLGGNATLGVFASRSTHRPNPVGMSVVRNLGWKQSGGTLTLNVGGVDLLCDTPILDIKPYIPYADAQSEATDTLTPAHPSHQRDVSFCDAVWLQLKDVQARYPDFIALLTGVLAQDPRPAYRQKLDDDERLYHVALYDIDVHWQVSSKKVCVQSISPFKE</sequence>
<dbReference type="NCBIfam" id="TIGR00104">
    <property type="entry name" value="tRNA_TsaA"/>
    <property type="match status" value="1"/>
</dbReference>
<dbReference type="AlphaFoldDB" id="A0A918JM33"/>
<dbReference type="InterPro" id="IPR023370">
    <property type="entry name" value="TrmO-like_N"/>
</dbReference>
<dbReference type="InterPro" id="IPR036414">
    <property type="entry name" value="YaeB_N_sf"/>
</dbReference>
<accession>A0A918JM33</accession>
<feature type="domain" description="TsaA-like" evidence="3">
    <location>
        <begin position="8"/>
        <end position="148"/>
    </location>
</feature>
<dbReference type="InterPro" id="IPR041369">
    <property type="entry name" value="TrmO_C"/>
</dbReference>
<dbReference type="InterPro" id="IPR023368">
    <property type="entry name" value="UPF0066_cons_site"/>
</dbReference>
<comment type="caution">
    <text evidence="4">The sequence shown here is derived from an EMBL/GenBank/DDBJ whole genome shotgun (WGS) entry which is preliminary data.</text>
</comment>
<evidence type="ECO:0000259" key="3">
    <source>
        <dbReference type="PROSITE" id="PS51668"/>
    </source>
</evidence>
<evidence type="ECO:0000313" key="5">
    <source>
        <dbReference type="Proteomes" id="UP000631300"/>
    </source>
</evidence>
<keyword evidence="5" id="KW-1185">Reference proteome</keyword>
<dbReference type="SUPFAM" id="SSF118196">
    <property type="entry name" value="YaeB-like"/>
    <property type="match status" value="1"/>
</dbReference>
<evidence type="ECO:0000313" key="4">
    <source>
        <dbReference type="EMBL" id="GGW86350.1"/>
    </source>
</evidence>
<dbReference type="Gene3D" id="2.40.30.70">
    <property type="entry name" value="YaeB-like"/>
    <property type="match status" value="1"/>
</dbReference>
<dbReference type="EMBL" id="BMXP01000004">
    <property type="protein sequence ID" value="GGW86350.1"/>
    <property type="molecule type" value="Genomic_DNA"/>
</dbReference>
<dbReference type="PANTHER" id="PTHR12818">
    <property type="entry name" value="TRNA (ADENINE(37)-N6)-METHYLTRANSFERASE"/>
    <property type="match status" value="1"/>
</dbReference>
<evidence type="ECO:0000256" key="1">
    <source>
        <dbReference type="ARBA" id="ARBA00022691"/>
    </source>
</evidence>
<dbReference type="Pfam" id="PF01980">
    <property type="entry name" value="TrmO_N"/>
    <property type="match status" value="1"/>
</dbReference>
<proteinExistence type="inferred from homology"/>
<dbReference type="InterPro" id="IPR036413">
    <property type="entry name" value="YaeB-like_sf"/>
</dbReference>
<dbReference type="PANTHER" id="PTHR12818:SF0">
    <property type="entry name" value="TRNA (ADENINE(37)-N6)-METHYLTRANSFERASE"/>
    <property type="match status" value="1"/>
</dbReference>
<dbReference type="InterPro" id="IPR040372">
    <property type="entry name" value="YaeB-like"/>
</dbReference>
<name>A0A918JM33_9ALTE</name>
<evidence type="ECO:0000256" key="2">
    <source>
        <dbReference type="ARBA" id="ARBA00033753"/>
    </source>
</evidence>
<dbReference type="PROSITE" id="PS01318">
    <property type="entry name" value="TSAA_1"/>
    <property type="match status" value="1"/>
</dbReference>
<dbReference type="RefSeq" id="WP_189406051.1">
    <property type="nucleotide sequence ID" value="NZ_BMXP01000004.1"/>
</dbReference>
<dbReference type="Proteomes" id="UP000631300">
    <property type="component" value="Unassembled WGS sequence"/>
</dbReference>
<protein>
    <submittedName>
        <fullName evidence="4">tRNA (N6-threonylcarbamoyladenosine(37)-N6)-methyltransferase TrmO</fullName>
    </submittedName>
</protein>
<reference evidence="4" key="2">
    <citation type="submission" date="2020-09" db="EMBL/GenBank/DDBJ databases">
        <authorList>
            <person name="Sun Q."/>
            <person name="Kim S."/>
        </authorList>
    </citation>
    <scope>NUCLEOTIDE SEQUENCE</scope>
    <source>
        <strain evidence="4">KCTC 22164</strain>
    </source>
</reference>